<sequence length="380" mass="42227">MIPWKGPAVAWHNLVKVKSRLIIAIAAIGFSVSLIFLQLCFLGALLKGATSLYDNLQFDLVLVSPKTPELLSLSSFPRRRLYQAERIASVESIAPIYLTFRFWRNVENYRRRGILIIGINPDRAIFQDPNLNEQLVTIREQDTVLMSELSRDEYGPRSVGLETELGDRQTRITGLFTMSNSLRANGIVITSIPNFLRYAQNYSIEQINLGLIQLKTGTNPDAVVAELRDLLPKDVLVMNRSEAEIRDRQFWLRSTSLGLIVIVAVITAIVVGTVVVYQILDADVSEHLSEYATLKAMGYSNRDLSGIVLKEGAILAVLGYLPGLLVGIALYQAIYQATRLPIQLTSLEVIGVFLATLTMCSTSALVALRKIFLADPADIF</sequence>
<evidence type="ECO:0000259" key="9">
    <source>
        <dbReference type="Pfam" id="PF12704"/>
    </source>
</evidence>
<proteinExistence type="predicted"/>
<comment type="caution">
    <text evidence="10">The sequence shown here is derived from an EMBL/GenBank/DDBJ whole genome shotgun (WGS) entry which is preliminary data.</text>
</comment>
<evidence type="ECO:0000256" key="7">
    <source>
        <dbReference type="SAM" id="Phobius"/>
    </source>
</evidence>
<evidence type="ECO:0000256" key="6">
    <source>
        <dbReference type="ARBA" id="ARBA00023136"/>
    </source>
</evidence>
<feature type="transmembrane region" description="Helical" evidence="7">
    <location>
        <begin position="21"/>
        <end position="46"/>
    </location>
</feature>
<evidence type="ECO:0000259" key="8">
    <source>
        <dbReference type="Pfam" id="PF02687"/>
    </source>
</evidence>
<dbReference type="Pfam" id="PF12704">
    <property type="entry name" value="MacB_PCD"/>
    <property type="match status" value="1"/>
</dbReference>
<organism evidence="10 11">
    <name type="scientific">Roseofilum casamattae BLCC-M143</name>
    <dbReference type="NCBI Taxonomy" id="3022442"/>
    <lineage>
        <taxon>Bacteria</taxon>
        <taxon>Bacillati</taxon>
        <taxon>Cyanobacteriota</taxon>
        <taxon>Cyanophyceae</taxon>
        <taxon>Desertifilales</taxon>
        <taxon>Desertifilaceae</taxon>
        <taxon>Roseofilum</taxon>
        <taxon>Roseofilum casamattae</taxon>
    </lineage>
</organism>
<dbReference type="InterPro" id="IPR051125">
    <property type="entry name" value="ABC-4/HrtB_transporter"/>
</dbReference>
<feature type="transmembrane region" description="Helical" evidence="7">
    <location>
        <begin position="347"/>
        <end position="368"/>
    </location>
</feature>
<gene>
    <name evidence="10" type="primary">devC</name>
    <name evidence="10" type="ORF">PMH09_01750</name>
</gene>
<dbReference type="Pfam" id="PF02687">
    <property type="entry name" value="FtsX"/>
    <property type="match status" value="1"/>
</dbReference>
<name>A0ABT7BRT4_9CYAN</name>
<evidence type="ECO:0000256" key="1">
    <source>
        <dbReference type="ARBA" id="ARBA00004651"/>
    </source>
</evidence>
<dbReference type="NCBIfam" id="TIGR01185">
    <property type="entry name" value="devC"/>
    <property type="match status" value="1"/>
</dbReference>
<accession>A0ABT7BRT4</accession>
<dbReference type="PIRSF" id="PIRSF031773">
    <property type="entry name" value="DevC"/>
    <property type="match status" value="1"/>
</dbReference>
<feature type="transmembrane region" description="Helical" evidence="7">
    <location>
        <begin position="256"/>
        <end position="280"/>
    </location>
</feature>
<dbReference type="InterPro" id="IPR005891">
    <property type="entry name" value="DevC"/>
</dbReference>
<dbReference type="PANTHER" id="PTHR43738:SF1">
    <property type="entry name" value="HEMIN TRANSPORT SYSTEM PERMEASE PROTEIN HRTB-RELATED"/>
    <property type="match status" value="1"/>
</dbReference>
<dbReference type="PANTHER" id="PTHR43738">
    <property type="entry name" value="ABC TRANSPORTER, MEMBRANE PROTEIN"/>
    <property type="match status" value="1"/>
</dbReference>
<dbReference type="RefSeq" id="WP_283756557.1">
    <property type="nucleotide sequence ID" value="NZ_JAQOSQ010000001.1"/>
</dbReference>
<protein>
    <submittedName>
        <fullName evidence="10">ABC transporter permease DevC</fullName>
    </submittedName>
</protein>
<dbReference type="Proteomes" id="UP001232992">
    <property type="component" value="Unassembled WGS sequence"/>
</dbReference>
<keyword evidence="4 7" id="KW-0812">Transmembrane</keyword>
<evidence type="ECO:0000313" key="10">
    <source>
        <dbReference type="EMBL" id="MDJ1181908.1"/>
    </source>
</evidence>
<dbReference type="EMBL" id="JAQOSQ010000001">
    <property type="protein sequence ID" value="MDJ1181908.1"/>
    <property type="molecule type" value="Genomic_DNA"/>
</dbReference>
<evidence type="ECO:0000313" key="11">
    <source>
        <dbReference type="Proteomes" id="UP001232992"/>
    </source>
</evidence>
<dbReference type="InterPro" id="IPR025857">
    <property type="entry name" value="MacB_PCD"/>
</dbReference>
<keyword evidence="3" id="KW-1003">Cell membrane</keyword>
<keyword evidence="2" id="KW-0813">Transport</keyword>
<evidence type="ECO:0000256" key="3">
    <source>
        <dbReference type="ARBA" id="ARBA00022475"/>
    </source>
</evidence>
<evidence type="ECO:0000256" key="4">
    <source>
        <dbReference type="ARBA" id="ARBA00022692"/>
    </source>
</evidence>
<keyword evidence="5 7" id="KW-1133">Transmembrane helix</keyword>
<keyword evidence="11" id="KW-1185">Reference proteome</keyword>
<comment type="subcellular location">
    <subcellularLocation>
        <location evidence="1">Cell membrane</location>
        <topology evidence="1">Multi-pass membrane protein</topology>
    </subcellularLocation>
</comment>
<feature type="domain" description="MacB-like periplasmic core" evidence="9">
    <location>
        <begin position="22"/>
        <end position="229"/>
    </location>
</feature>
<feature type="domain" description="ABC3 transporter permease C-terminal" evidence="8">
    <location>
        <begin position="263"/>
        <end position="372"/>
    </location>
</feature>
<reference evidence="10 11" key="1">
    <citation type="submission" date="2023-01" db="EMBL/GenBank/DDBJ databases">
        <title>Novel diversity within Roseofilum (Cyanobacteria; Desertifilaceae) from marine benthic mats with descriptions of four novel species.</title>
        <authorList>
            <person name="Wang Y."/>
            <person name="Berthold D.E."/>
            <person name="Hu J."/>
            <person name="Lefler F.W."/>
            <person name="Laughinghouse H.D. IV."/>
        </authorList>
    </citation>
    <scope>NUCLEOTIDE SEQUENCE [LARGE SCALE GENOMIC DNA]</scope>
    <source>
        <strain evidence="10 11">BLCC-M143</strain>
    </source>
</reference>
<dbReference type="InterPro" id="IPR003838">
    <property type="entry name" value="ABC3_permease_C"/>
</dbReference>
<evidence type="ECO:0000256" key="5">
    <source>
        <dbReference type="ARBA" id="ARBA00022989"/>
    </source>
</evidence>
<keyword evidence="6 7" id="KW-0472">Membrane</keyword>
<feature type="transmembrane region" description="Helical" evidence="7">
    <location>
        <begin position="313"/>
        <end position="335"/>
    </location>
</feature>
<evidence type="ECO:0000256" key="2">
    <source>
        <dbReference type="ARBA" id="ARBA00022448"/>
    </source>
</evidence>